<dbReference type="SMART" id="SM00342">
    <property type="entry name" value="HTH_ARAC"/>
    <property type="match status" value="1"/>
</dbReference>
<evidence type="ECO:0000256" key="2">
    <source>
        <dbReference type="ARBA" id="ARBA00023125"/>
    </source>
</evidence>
<dbReference type="PANTHER" id="PTHR46796:SF6">
    <property type="entry name" value="ARAC SUBFAMILY"/>
    <property type="match status" value="1"/>
</dbReference>
<evidence type="ECO:0000313" key="6">
    <source>
        <dbReference type="Proteomes" id="UP000298781"/>
    </source>
</evidence>
<evidence type="ECO:0000259" key="4">
    <source>
        <dbReference type="PROSITE" id="PS01124"/>
    </source>
</evidence>
<dbReference type="GO" id="GO:0043565">
    <property type="term" value="F:sequence-specific DNA binding"/>
    <property type="evidence" value="ECO:0007669"/>
    <property type="project" value="InterPro"/>
</dbReference>
<dbReference type="RefSeq" id="WP_136962936.1">
    <property type="nucleotide sequence ID" value="NZ_CP039690.1"/>
</dbReference>
<gene>
    <name evidence="5" type="ORF">E8M01_26740</name>
</gene>
<dbReference type="InterPro" id="IPR035418">
    <property type="entry name" value="AraC-bd_2"/>
</dbReference>
<dbReference type="GO" id="GO:0003700">
    <property type="term" value="F:DNA-binding transcription factor activity"/>
    <property type="evidence" value="ECO:0007669"/>
    <property type="project" value="InterPro"/>
</dbReference>
<protein>
    <submittedName>
        <fullName evidence="5">Helix-turn-helix domain-containing protein</fullName>
    </submittedName>
</protein>
<dbReference type="Pfam" id="PF12833">
    <property type="entry name" value="HTH_18"/>
    <property type="match status" value="1"/>
</dbReference>
<reference evidence="5 6" key="1">
    <citation type="submission" date="2019-04" db="EMBL/GenBank/DDBJ databases">
        <title>Phreatobacter aquaticus sp. nov.</title>
        <authorList>
            <person name="Choi A."/>
        </authorList>
    </citation>
    <scope>NUCLEOTIDE SEQUENCE [LARGE SCALE GENOMIC DNA]</scope>
    <source>
        <strain evidence="5 6">KCTC 52518</strain>
    </source>
</reference>
<dbReference type="OrthoDB" id="5295469at2"/>
<dbReference type="Gene3D" id="1.10.10.60">
    <property type="entry name" value="Homeodomain-like"/>
    <property type="match status" value="1"/>
</dbReference>
<keyword evidence="3" id="KW-0804">Transcription</keyword>
<keyword evidence="1" id="KW-0805">Transcription regulation</keyword>
<proteinExistence type="predicted"/>
<feature type="domain" description="HTH araC/xylS-type" evidence="4">
    <location>
        <begin position="231"/>
        <end position="330"/>
    </location>
</feature>
<dbReference type="InterPro" id="IPR018060">
    <property type="entry name" value="HTH_AraC"/>
</dbReference>
<dbReference type="Proteomes" id="UP000298781">
    <property type="component" value="Chromosome"/>
</dbReference>
<dbReference type="KEGG" id="pstg:E8M01_26740"/>
<dbReference type="AlphaFoldDB" id="A0A4D7B9D8"/>
<dbReference type="PANTHER" id="PTHR46796">
    <property type="entry name" value="HTH-TYPE TRANSCRIPTIONAL ACTIVATOR RHAS-RELATED"/>
    <property type="match status" value="1"/>
</dbReference>
<dbReference type="InterPro" id="IPR009057">
    <property type="entry name" value="Homeodomain-like_sf"/>
</dbReference>
<dbReference type="PROSITE" id="PS01124">
    <property type="entry name" value="HTH_ARAC_FAMILY_2"/>
    <property type="match status" value="1"/>
</dbReference>
<organism evidence="5 6">
    <name type="scientific">Phreatobacter stygius</name>
    <dbReference type="NCBI Taxonomy" id="1940610"/>
    <lineage>
        <taxon>Bacteria</taxon>
        <taxon>Pseudomonadati</taxon>
        <taxon>Pseudomonadota</taxon>
        <taxon>Alphaproteobacteria</taxon>
        <taxon>Hyphomicrobiales</taxon>
        <taxon>Phreatobacteraceae</taxon>
        <taxon>Phreatobacter</taxon>
    </lineage>
</organism>
<evidence type="ECO:0000256" key="1">
    <source>
        <dbReference type="ARBA" id="ARBA00023015"/>
    </source>
</evidence>
<dbReference type="SUPFAM" id="SSF46689">
    <property type="entry name" value="Homeodomain-like"/>
    <property type="match status" value="1"/>
</dbReference>
<keyword evidence="6" id="KW-1185">Reference proteome</keyword>
<evidence type="ECO:0000256" key="3">
    <source>
        <dbReference type="ARBA" id="ARBA00023163"/>
    </source>
</evidence>
<dbReference type="Pfam" id="PF14525">
    <property type="entry name" value="AraC_binding_2"/>
    <property type="match status" value="1"/>
</dbReference>
<dbReference type="InterPro" id="IPR050204">
    <property type="entry name" value="AraC_XylS_family_regulators"/>
</dbReference>
<evidence type="ECO:0000313" key="5">
    <source>
        <dbReference type="EMBL" id="QCI67505.1"/>
    </source>
</evidence>
<dbReference type="EMBL" id="CP039690">
    <property type="protein sequence ID" value="QCI67505.1"/>
    <property type="molecule type" value="Genomic_DNA"/>
</dbReference>
<keyword evidence="2" id="KW-0238">DNA-binding</keyword>
<sequence length="335" mass="36151">MRDRDDQGRSMSAGGVVTFSTDMLPARDRFTHWREERGKAVHGVTIELDRSRHEQFRGRFSARPLGGGTLVDMRASAYRVARTEADVANRAGDALVIAMQVVGGGRAIVGANEYEVPPGTLSIAHSDLPYASLPAPQEGFRARMLTIPFARYRPLLASATDLSLRPVRIEPGLTALMAAHFDALVLAAPHLSGAAAETAVDTLAKLALMVRGFASPRDEPRRAAIHAGLLHQAQGLILAHLDHPDLSPAMVSDALGISVRHLHALFQPTGKSFSTTVMERRMDQARQLLAYEPRLPVTAVALACGFNSLSAFYRAFRAAHGMTSGEFRATLGMAD</sequence>
<name>A0A4D7B9D8_9HYPH</name>
<accession>A0A4D7B9D8</accession>